<dbReference type="EMBL" id="JAAXOU010000153">
    <property type="protein sequence ID" value="NKY15250.1"/>
    <property type="molecule type" value="Genomic_DNA"/>
</dbReference>
<evidence type="ECO:0000313" key="3">
    <source>
        <dbReference type="Proteomes" id="UP000570003"/>
    </source>
</evidence>
<dbReference type="SUPFAM" id="SSF49695">
    <property type="entry name" value="gamma-Crystallin-like"/>
    <property type="match status" value="1"/>
</dbReference>
<organism evidence="2 3">
    <name type="scientific">Streptomyces somaliensis (strain ATCC 33201 / DSM 40738 / JCM 12659 / KCTC 9044 / NCTC 11332 / NRRL B-12077 / IP 733)</name>
    <dbReference type="NCBI Taxonomy" id="1134445"/>
    <lineage>
        <taxon>Bacteria</taxon>
        <taxon>Bacillati</taxon>
        <taxon>Actinomycetota</taxon>
        <taxon>Actinomycetes</taxon>
        <taxon>Kitasatosporales</taxon>
        <taxon>Streptomycetaceae</taxon>
        <taxon>Streptomyces</taxon>
    </lineage>
</organism>
<reference evidence="2 3" key="1">
    <citation type="submission" date="2020-04" db="EMBL/GenBank/DDBJ databases">
        <title>MicrobeNet Type strains.</title>
        <authorList>
            <person name="Nicholson A.C."/>
        </authorList>
    </citation>
    <scope>NUCLEOTIDE SEQUENCE [LARGE SCALE GENOMIC DNA]</scope>
    <source>
        <strain evidence="2 3">DSM 40738</strain>
    </source>
</reference>
<protein>
    <recommendedName>
        <fullName evidence="4">Secreted protein</fullName>
    </recommendedName>
</protein>
<evidence type="ECO:0000313" key="2">
    <source>
        <dbReference type="EMBL" id="NKY15250.1"/>
    </source>
</evidence>
<feature type="signal peptide" evidence="1">
    <location>
        <begin position="1"/>
        <end position="27"/>
    </location>
</feature>
<keyword evidence="3" id="KW-1185">Reference proteome</keyword>
<evidence type="ECO:0000256" key="1">
    <source>
        <dbReference type="SAM" id="SignalP"/>
    </source>
</evidence>
<dbReference type="Proteomes" id="UP000570003">
    <property type="component" value="Unassembled WGS sequence"/>
</dbReference>
<gene>
    <name evidence="2" type="ORF">HGA06_14120</name>
</gene>
<sequence>MRKFAATVAVLGLSALGVAVPATTAQATGNSTASALCDSKWGPRNGNVYAWEHINCDGAQLIVTSGNSSWWGGSQDRASSVMNRGYTGNLEVVKFYEHANHGGGHGCLLPGELYADNLTDNRLSNGVGANDTISSHKWVNRADCATLLT</sequence>
<proteinExistence type="predicted"/>
<dbReference type="RefSeq" id="WP_168439444.1">
    <property type="nucleotide sequence ID" value="NZ_JAAXOU010000153.1"/>
</dbReference>
<name>A0AA44IDZ8_STRE0</name>
<dbReference type="Gene3D" id="2.60.20.10">
    <property type="entry name" value="Crystallins"/>
    <property type="match status" value="1"/>
</dbReference>
<dbReference type="AlphaFoldDB" id="A0AA44IDZ8"/>
<dbReference type="InterPro" id="IPR011024">
    <property type="entry name" value="G_crystallin-like"/>
</dbReference>
<accession>A0AA44IDZ8</accession>
<feature type="chain" id="PRO_5041253537" description="Secreted protein" evidence="1">
    <location>
        <begin position="28"/>
        <end position="149"/>
    </location>
</feature>
<comment type="caution">
    <text evidence="2">The sequence shown here is derived from an EMBL/GenBank/DDBJ whole genome shotgun (WGS) entry which is preliminary data.</text>
</comment>
<dbReference type="Pfam" id="PF03995">
    <property type="entry name" value="Inhibitor_I36"/>
    <property type="match status" value="1"/>
</dbReference>
<evidence type="ECO:0008006" key="4">
    <source>
        <dbReference type="Google" id="ProtNLM"/>
    </source>
</evidence>
<keyword evidence="1" id="KW-0732">Signal</keyword>